<dbReference type="FunFam" id="3.40.50.970:FF:000007">
    <property type="entry name" value="Acetolactate synthase"/>
    <property type="match status" value="1"/>
</dbReference>
<dbReference type="Pfam" id="PF00205">
    <property type="entry name" value="TPP_enzyme_M"/>
    <property type="match status" value="1"/>
</dbReference>
<dbReference type="GO" id="GO:0030976">
    <property type="term" value="F:thiamine pyrophosphate binding"/>
    <property type="evidence" value="ECO:0007669"/>
    <property type="project" value="UniProtKB-UniRule"/>
</dbReference>
<dbReference type="InterPro" id="IPR029035">
    <property type="entry name" value="DHS-like_NAD/FAD-binding_dom"/>
</dbReference>
<evidence type="ECO:0000256" key="8">
    <source>
        <dbReference type="ARBA" id="ARBA00022723"/>
    </source>
</evidence>
<comment type="cofactor">
    <cofactor evidence="14">
        <name>Mg(2+)</name>
        <dbReference type="ChEBI" id="CHEBI:18420"/>
    </cofactor>
    <text evidence="14">Binds 1 Mg(2+) ion per subunit.</text>
</comment>
<keyword evidence="11 14" id="KW-0786">Thiamine pyrophosphate</keyword>
<dbReference type="EC" id="2.2.1.6" evidence="4 14"/>
<dbReference type="PANTHER" id="PTHR18968:SF13">
    <property type="entry name" value="ACETOLACTATE SYNTHASE CATALYTIC SUBUNIT, MITOCHONDRIAL"/>
    <property type="match status" value="1"/>
</dbReference>
<dbReference type="GO" id="GO:0005948">
    <property type="term" value="C:acetolactate synthase complex"/>
    <property type="evidence" value="ECO:0007669"/>
    <property type="project" value="TreeGrafter"/>
</dbReference>
<evidence type="ECO:0000256" key="3">
    <source>
        <dbReference type="ARBA" id="ARBA00007812"/>
    </source>
</evidence>
<dbReference type="Pfam" id="PF02776">
    <property type="entry name" value="TPP_enzyme_N"/>
    <property type="match status" value="1"/>
</dbReference>
<evidence type="ECO:0000313" key="19">
    <source>
        <dbReference type="Proteomes" id="UP000030661"/>
    </source>
</evidence>
<dbReference type="InterPro" id="IPR012000">
    <property type="entry name" value="Thiamin_PyroP_enz_cen_dom"/>
</dbReference>
<feature type="domain" description="Thiamine pyrophosphate enzyme N-terminal TPP-binding" evidence="17">
    <location>
        <begin position="4"/>
        <end position="117"/>
    </location>
</feature>
<dbReference type="Proteomes" id="UP000030661">
    <property type="component" value="Unassembled WGS sequence"/>
</dbReference>
<dbReference type="HOGENOM" id="CLU_013748_1_3_0"/>
<keyword evidence="5 14" id="KW-0028">Amino-acid biosynthesis</keyword>
<evidence type="ECO:0000256" key="4">
    <source>
        <dbReference type="ARBA" id="ARBA00013145"/>
    </source>
</evidence>
<dbReference type="GO" id="GO:0009099">
    <property type="term" value="P:L-valine biosynthetic process"/>
    <property type="evidence" value="ECO:0007669"/>
    <property type="project" value="UniProtKB-UniPathway"/>
</dbReference>
<dbReference type="GO" id="GO:0050660">
    <property type="term" value="F:flavin adenine dinucleotide binding"/>
    <property type="evidence" value="ECO:0007669"/>
    <property type="project" value="InterPro"/>
</dbReference>
<dbReference type="SUPFAM" id="SSF52518">
    <property type="entry name" value="Thiamin diphosphate-binding fold (THDP-binding)"/>
    <property type="match status" value="2"/>
</dbReference>
<name>A0A081C419_VECG1</name>
<evidence type="ECO:0000256" key="14">
    <source>
        <dbReference type="RuleBase" id="RU003591"/>
    </source>
</evidence>
<proteinExistence type="inferred from homology"/>
<evidence type="ECO:0000256" key="9">
    <source>
        <dbReference type="ARBA" id="ARBA00022827"/>
    </source>
</evidence>
<dbReference type="eggNOG" id="COG0028">
    <property type="taxonomic scope" value="Bacteria"/>
</dbReference>
<evidence type="ECO:0000256" key="10">
    <source>
        <dbReference type="ARBA" id="ARBA00022842"/>
    </source>
</evidence>
<evidence type="ECO:0000256" key="12">
    <source>
        <dbReference type="ARBA" id="ARBA00023304"/>
    </source>
</evidence>
<dbReference type="InterPro" id="IPR045229">
    <property type="entry name" value="TPP_enz"/>
</dbReference>
<dbReference type="Gene3D" id="3.40.50.970">
    <property type="match status" value="2"/>
</dbReference>
<evidence type="ECO:0000256" key="1">
    <source>
        <dbReference type="ARBA" id="ARBA00004974"/>
    </source>
</evidence>
<dbReference type="InterPro" id="IPR029061">
    <property type="entry name" value="THDP-binding"/>
</dbReference>
<dbReference type="UniPathway" id="UPA00049">
    <property type="reaction ID" value="UER00059"/>
</dbReference>
<comment type="similarity">
    <text evidence="3 14">Belongs to the TPP enzyme family.</text>
</comment>
<keyword evidence="19" id="KW-1185">Reference proteome</keyword>
<dbReference type="InterPro" id="IPR012846">
    <property type="entry name" value="Acetolactate_synth_lsu"/>
</dbReference>
<comment type="pathway">
    <text evidence="2 14">Amino-acid biosynthesis; L-valine biosynthesis; L-valine from pyruvate: step 1/4.</text>
</comment>
<keyword evidence="7 14" id="KW-0808">Transferase</keyword>
<dbReference type="EMBL" id="DF820470">
    <property type="protein sequence ID" value="GAK59324.1"/>
    <property type="molecule type" value="Genomic_DNA"/>
</dbReference>
<reference evidence="18" key="1">
    <citation type="journal article" date="2015" name="PeerJ">
        <title>First genomic representation of candidate bacterial phylum KSB3 points to enhanced environmental sensing as a trigger of wastewater bulking.</title>
        <authorList>
            <person name="Sekiguchi Y."/>
            <person name="Ohashi A."/>
            <person name="Parks D.H."/>
            <person name="Yamauchi T."/>
            <person name="Tyson G.W."/>
            <person name="Hugenholtz P."/>
        </authorList>
    </citation>
    <scope>NUCLEOTIDE SEQUENCE [LARGE SCALE GENOMIC DNA]</scope>
</reference>
<protein>
    <recommendedName>
        <fullName evidence="4 14">Acetolactate synthase</fullName>
        <ecNumber evidence="4 14">2.2.1.6</ecNumber>
    </recommendedName>
</protein>
<dbReference type="InterPro" id="IPR012001">
    <property type="entry name" value="Thiamin_PyroP_enz_TPP-bd_dom"/>
</dbReference>
<dbReference type="PANTHER" id="PTHR18968">
    <property type="entry name" value="THIAMINE PYROPHOSPHATE ENZYMES"/>
    <property type="match status" value="1"/>
</dbReference>
<dbReference type="GO" id="GO:0009097">
    <property type="term" value="P:isoleucine biosynthetic process"/>
    <property type="evidence" value="ECO:0007669"/>
    <property type="project" value="UniProtKB-UniPathway"/>
</dbReference>
<evidence type="ECO:0000313" key="18">
    <source>
        <dbReference type="EMBL" id="GAK59324.1"/>
    </source>
</evidence>
<dbReference type="STRING" id="1499967.U27_06308"/>
<dbReference type="AlphaFoldDB" id="A0A081C419"/>
<organism evidence="18">
    <name type="scientific">Vecturithrix granuli</name>
    <dbReference type="NCBI Taxonomy" id="1499967"/>
    <lineage>
        <taxon>Bacteria</taxon>
        <taxon>Candidatus Moduliflexota</taxon>
        <taxon>Candidatus Vecturitrichia</taxon>
        <taxon>Candidatus Vecturitrichales</taxon>
        <taxon>Candidatus Vecturitrichaceae</taxon>
        <taxon>Candidatus Vecturithrix</taxon>
    </lineage>
</organism>
<feature type="domain" description="Thiamine pyrophosphate enzyme TPP-binding" evidence="16">
    <location>
        <begin position="387"/>
        <end position="536"/>
    </location>
</feature>
<comment type="cofactor">
    <cofactor evidence="14">
        <name>thiamine diphosphate</name>
        <dbReference type="ChEBI" id="CHEBI:58937"/>
    </cofactor>
    <text evidence="14">Binds 1 thiamine pyrophosphate per subunit.</text>
</comment>
<dbReference type="Pfam" id="PF02775">
    <property type="entry name" value="TPP_enzyme_C"/>
    <property type="match status" value="1"/>
</dbReference>
<dbReference type="SUPFAM" id="SSF52467">
    <property type="entry name" value="DHS-like NAD/FAD-binding domain"/>
    <property type="match status" value="1"/>
</dbReference>
<dbReference type="GO" id="GO:0003984">
    <property type="term" value="F:acetolactate synthase activity"/>
    <property type="evidence" value="ECO:0007669"/>
    <property type="project" value="UniProtKB-EC"/>
</dbReference>
<evidence type="ECO:0000256" key="13">
    <source>
        <dbReference type="ARBA" id="ARBA00048670"/>
    </source>
</evidence>
<accession>A0A081C419</accession>
<evidence type="ECO:0000259" key="17">
    <source>
        <dbReference type="Pfam" id="PF02776"/>
    </source>
</evidence>
<dbReference type="Gene3D" id="3.40.50.1220">
    <property type="entry name" value="TPP-binding domain"/>
    <property type="match status" value="1"/>
</dbReference>
<evidence type="ECO:0000256" key="7">
    <source>
        <dbReference type="ARBA" id="ARBA00022679"/>
    </source>
</evidence>
<keyword evidence="9" id="KW-0274">FAD</keyword>
<keyword evidence="6" id="KW-0285">Flavoprotein</keyword>
<evidence type="ECO:0000259" key="16">
    <source>
        <dbReference type="Pfam" id="PF02775"/>
    </source>
</evidence>
<feature type="domain" description="Thiamine pyrophosphate enzyme central" evidence="15">
    <location>
        <begin position="194"/>
        <end position="328"/>
    </location>
</feature>
<dbReference type="PROSITE" id="PS00187">
    <property type="entry name" value="TPP_ENZYMES"/>
    <property type="match status" value="1"/>
</dbReference>
<evidence type="ECO:0000256" key="2">
    <source>
        <dbReference type="ARBA" id="ARBA00005025"/>
    </source>
</evidence>
<keyword evidence="8 14" id="KW-0479">Metal-binding</keyword>
<gene>
    <name evidence="18" type="ORF">U27_06308</name>
</gene>
<dbReference type="GO" id="GO:0000287">
    <property type="term" value="F:magnesium ion binding"/>
    <property type="evidence" value="ECO:0007669"/>
    <property type="project" value="UniProtKB-UniRule"/>
</dbReference>
<dbReference type="FunFam" id="3.40.50.970:FF:000016">
    <property type="entry name" value="Acetolactate synthase"/>
    <property type="match status" value="1"/>
</dbReference>
<dbReference type="NCBIfam" id="TIGR00118">
    <property type="entry name" value="acolac_lg"/>
    <property type="match status" value="1"/>
</dbReference>
<dbReference type="CDD" id="cd07035">
    <property type="entry name" value="TPP_PYR_POX_like"/>
    <property type="match status" value="1"/>
</dbReference>
<sequence>MKKTGAEIVIESLKLQGVDIIFGYPGGQIMPIYDALYSSGIKHILPRHEQGACHAADGYARVTGKPGVIFATSGPGATNLVTGLATAHMDSVPIVAITGQVPTGAIGTDAFQEADIYGITIPVTKYNYLVKDASKLVETIAEAFYIATIGRPGPVLIDIPKDVQLKVVEYLPETEIPLLKYTPEPRYSYDAELEHLVHLLCQAQRPVLYIGGGAVISGASEQIAQFARKTSIPVTHTLTACGVFPDNDPLALGMPGMHGTRYANEAIHRADLLIAAGARFDDRVTGKVSEFAKNATIVHIDIDPAEIRKVIATHLSIVGDLKGVLSSLLNKLEQIEVCSHEPWLQQIQEWKVRYPLMYKHSETSIKPQYVIEQVSDLTKGEAIITTGVGQHQMWTALFYEFHHPRSFVSSGGLGTMGFGFPSGIGAKLGRPDRTVVTITGDGSFQMNIQELATASYYNVPVKVIILNNGFLGMVRQWQELFFERRYSETHLENGNPDFVTVAKGYGVQGFRIDRPEEVRPTLEKALAIDGPVIIDCHTEKEENVLPMIPPGGTVHDTISASL</sequence>
<dbReference type="CDD" id="cd02015">
    <property type="entry name" value="TPP_AHAS"/>
    <property type="match status" value="1"/>
</dbReference>
<evidence type="ECO:0000256" key="11">
    <source>
        <dbReference type="ARBA" id="ARBA00023052"/>
    </source>
</evidence>
<dbReference type="FunFam" id="3.40.50.1220:FF:000008">
    <property type="entry name" value="Acetolactate synthase"/>
    <property type="match status" value="1"/>
</dbReference>
<dbReference type="InterPro" id="IPR000399">
    <property type="entry name" value="TPP-bd_CS"/>
</dbReference>
<evidence type="ECO:0000259" key="15">
    <source>
        <dbReference type="Pfam" id="PF00205"/>
    </source>
</evidence>
<dbReference type="InterPro" id="IPR039368">
    <property type="entry name" value="AHAS_TPP"/>
</dbReference>
<evidence type="ECO:0000256" key="5">
    <source>
        <dbReference type="ARBA" id="ARBA00022605"/>
    </source>
</evidence>
<evidence type="ECO:0000256" key="6">
    <source>
        <dbReference type="ARBA" id="ARBA00022630"/>
    </source>
</evidence>
<dbReference type="UniPathway" id="UPA00047">
    <property type="reaction ID" value="UER00055"/>
</dbReference>
<keyword evidence="12 14" id="KW-0100">Branched-chain amino acid biosynthesis</keyword>
<dbReference type="InterPro" id="IPR011766">
    <property type="entry name" value="TPP_enzyme_TPP-bd"/>
</dbReference>
<comment type="catalytic activity">
    <reaction evidence="13 14">
        <text>2 pyruvate + H(+) = (2S)-2-acetolactate + CO2</text>
        <dbReference type="Rhea" id="RHEA:25249"/>
        <dbReference type="ChEBI" id="CHEBI:15361"/>
        <dbReference type="ChEBI" id="CHEBI:15378"/>
        <dbReference type="ChEBI" id="CHEBI:16526"/>
        <dbReference type="ChEBI" id="CHEBI:58476"/>
        <dbReference type="EC" id="2.2.1.6"/>
    </reaction>
</comment>
<keyword evidence="10 14" id="KW-0460">Magnesium</keyword>
<comment type="pathway">
    <text evidence="1 14">Amino-acid biosynthesis; L-isoleucine biosynthesis; L-isoleucine from 2-oxobutanoate: step 1/4.</text>
</comment>